<organism evidence="2 3">
    <name type="scientific">Austropuccinia psidii MF-1</name>
    <dbReference type="NCBI Taxonomy" id="1389203"/>
    <lineage>
        <taxon>Eukaryota</taxon>
        <taxon>Fungi</taxon>
        <taxon>Dikarya</taxon>
        <taxon>Basidiomycota</taxon>
        <taxon>Pucciniomycotina</taxon>
        <taxon>Pucciniomycetes</taxon>
        <taxon>Pucciniales</taxon>
        <taxon>Sphaerophragmiaceae</taxon>
        <taxon>Austropuccinia</taxon>
    </lineage>
</organism>
<dbReference type="OrthoDB" id="3211671at2759"/>
<evidence type="ECO:0000313" key="3">
    <source>
        <dbReference type="Proteomes" id="UP000765509"/>
    </source>
</evidence>
<evidence type="ECO:0000259" key="1">
    <source>
        <dbReference type="Pfam" id="PF24626"/>
    </source>
</evidence>
<sequence>MWKNACDTAAKFIAKEKEYNKQRWDKLHMEPYFKEGDQVLVSILNFNNLKGPKKMIDSFVGPFTITKLIGENAVEVKLTEEFSRKHPVFPMSLVKPYFQTEEDKFTSRKKTPPHQRYWNFKAPLDQ</sequence>
<dbReference type="Proteomes" id="UP000765509">
    <property type="component" value="Unassembled WGS sequence"/>
</dbReference>
<feature type="domain" description="Tf2-1-like SH3-like" evidence="1">
    <location>
        <begin position="36"/>
        <end position="97"/>
    </location>
</feature>
<gene>
    <name evidence="2" type="ORF">O181_024439</name>
</gene>
<accession>A0A9Q3CG96</accession>
<dbReference type="InterPro" id="IPR056924">
    <property type="entry name" value="SH3_Tf2-1"/>
</dbReference>
<dbReference type="Pfam" id="PF24626">
    <property type="entry name" value="SH3_Tf2-1"/>
    <property type="match status" value="1"/>
</dbReference>
<proteinExistence type="predicted"/>
<keyword evidence="3" id="KW-1185">Reference proteome</keyword>
<name>A0A9Q3CG96_9BASI</name>
<evidence type="ECO:0000313" key="2">
    <source>
        <dbReference type="EMBL" id="MBW0484724.1"/>
    </source>
</evidence>
<protein>
    <recommendedName>
        <fullName evidence="1">Tf2-1-like SH3-like domain-containing protein</fullName>
    </recommendedName>
</protein>
<dbReference type="AlphaFoldDB" id="A0A9Q3CG96"/>
<comment type="caution">
    <text evidence="2">The sequence shown here is derived from an EMBL/GenBank/DDBJ whole genome shotgun (WGS) entry which is preliminary data.</text>
</comment>
<reference evidence="2" key="1">
    <citation type="submission" date="2021-03" db="EMBL/GenBank/DDBJ databases">
        <title>Draft genome sequence of rust myrtle Austropuccinia psidii MF-1, a brazilian biotype.</title>
        <authorList>
            <person name="Quecine M.C."/>
            <person name="Pachon D.M.R."/>
            <person name="Bonatelli M.L."/>
            <person name="Correr F.H."/>
            <person name="Franceschini L.M."/>
            <person name="Leite T.F."/>
            <person name="Margarido G.R.A."/>
            <person name="Almeida C.A."/>
            <person name="Ferrarezi J.A."/>
            <person name="Labate C.A."/>
        </authorList>
    </citation>
    <scope>NUCLEOTIDE SEQUENCE</scope>
    <source>
        <strain evidence="2">MF-1</strain>
    </source>
</reference>
<dbReference type="EMBL" id="AVOT02007830">
    <property type="protein sequence ID" value="MBW0484724.1"/>
    <property type="molecule type" value="Genomic_DNA"/>
</dbReference>